<comment type="subcellular location">
    <subcellularLocation>
        <location evidence="3">Cytoplasm</location>
    </subcellularLocation>
</comment>
<evidence type="ECO:0000256" key="10">
    <source>
        <dbReference type="ARBA" id="ARBA00022898"/>
    </source>
</evidence>
<name>A0A3B0ZA08_9ZZZZ</name>
<proteinExistence type="inferred from homology"/>
<dbReference type="Gene3D" id="3.40.640.10">
    <property type="entry name" value="Type I PLP-dependent aspartate aminotransferase-like (Major domain)"/>
    <property type="match status" value="1"/>
</dbReference>
<evidence type="ECO:0000256" key="1">
    <source>
        <dbReference type="ARBA" id="ARBA00001528"/>
    </source>
</evidence>
<dbReference type="InterPro" id="IPR001085">
    <property type="entry name" value="Ser_HO-MeTrfase"/>
</dbReference>
<dbReference type="EC" id="2.1.2.1" evidence="12"/>
<dbReference type="GO" id="GO:0032259">
    <property type="term" value="P:methylation"/>
    <property type="evidence" value="ECO:0007669"/>
    <property type="project" value="UniProtKB-KW"/>
</dbReference>
<dbReference type="NCBIfam" id="NF000586">
    <property type="entry name" value="PRK00011.1"/>
    <property type="match status" value="1"/>
</dbReference>
<evidence type="ECO:0000256" key="2">
    <source>
        <dbReference type="ARBA" id="ARBA00001933"/>
    </source>
</evidence>
<dbReference type="AlphaFoldDB" id="A0A3B0ZA08"/>
<dbReference type="InterPro" id="IPR049943">
    <property type="entry name" value="Ser_HO-MeTrfase-like"/>
</dbReference>
<dbReference type="CDD" id="cd00378">
    <property type="entry name" value="SHMT"/>
    <property type="match status" value="1"/>
</dbReference>
<dbReference type="InterPro" id="IPR019798">
    <property type="entry name" value="Ser_HO-MeTrfase_PLP_BS"/>
</dbReference>
<keyword evidence="10" id="KW-0663">Pyridoxal phosphate</keyword>
<keyword evidence="9 12" id="KW-0808">Transferase</keyword>
<dbReference type="FunFam" id="3.90.1150.10:FF:000003">
    <property type="entry name" value="Serine hydroxymethyltransferase"/>
    <property type="match status" value="1"/>
</dbReference>
<dbReference type="PANTHER" id="PTHR11680:SF50">
    <property type="entry name" value="SERINE HYDROXYMETHYLTRANSFERASE"/>
    <property type="match status" value="1"/>
</dbReference>
<evidence type="ECO:0000256" key="4">
    <source>
        <dbReference type="ARBA" id="ARBA00006376"/>
    </source>
</evidence>
<evidence type="ECO:0000256" key="5">
    <source>
        <dbReference type="ARBA" id="ARBA00011738"/>
    </source>
</evidence>
<feature type="domain" description="Serine hydroxymethyltransferase-like" evidence="11">
    <location>
        <begin position="10"/>
        <end position="386"/>
    </location>
</feature>
<evidence type="ECO:0000256" key="6">
    <source>
        <dbReference type="ARBA" id="ARBA00022490"/>
    </source>
</evidence>
<dbReference type="SUPFAM" id="SSF53383">
    <property type="entry name" value="PLP-dependent transferases"/>
    <property type="match status" value="1"/>
</dbReference>
<dbReference type="Pfam" id="PF00464">
    <property type="entry name" value="SHMT"/>
    <property type="match status" value="1"/>
</dbReference>
<keyword evidence="12" id="KW-0489">Methyltransferase</keyword>
<dbReference type="PIRSF" id="PIRSF000412">
    <property type="entry name" value="SHMT"/>
    <property type="match status" value="1"/>
</dbReference>
<comment type="similarity">
    <text evidence="4">Belongs to the SHMT family.</text>
</comment>
<keyword evidence="8" id="KW-0028">Amino-acid biosynthesis</keyword>
<dbReference type="Gene3D" id="3.90.1150.10">
    <property type="entry name" value="Aspartate Aminotransferase, domain 1"/>
    <property type="match status" value="1"/>
</dbReference>
<dbReference type="InterPro" id="IPR015421">
    <property type="entry name" value="PyrdxlP-dep_Trfase_major"/>
</dbReference>
<dbReference type="HAMAP" id="MF_00051">
    <property type="entry name" value="SHMT"/>
    <property type="match status" value="1"/>
</dbReference>
<evidence type="ECO:0000256" key="7">
    <source>
        <dbReference type="ARBA" id="ARBA00022563"/>
    </source>
</evidence>
<evidence type="ECO:0000259" key="11">
    <source>
        <dbReference type="Pfam" id="PF00464"/>
    </source>
</evidence>
<evidence type="ECO:0000256" key="9">
    <source>
        <dbReference type="ARBA" id="ARBA00022679"/>
    </source>
</evidence>
<dbReference type="PROSITE" id="PS00096">
    <property type="entry name" value="SHMT"/>
    <property type="match status" value="1"/>
</dbReference>
<evidence type="ECO:0000256" key="8">
    <source>
        <dbReference type="ARBA" id="ARBA00022605"/>
    </source>
</evidence>
<dbReference type="PANTHER" id="PTHR11680">
    <property type="entry name" value="SERINE HYDROXYMETHYLTRANSFERASE"/>
    <property type="match status" value="1"/>
</dbReference>
<dbReference type="InterPro" id="IPR039429">
    <property type="entry name" value="SHMT-like_dom"/>
</dbReference>
<dbReference type="GO" id="GO:0019264">
    <property type="term" value="P:glycine biosynthetic process from serine"/>
    <property type="evidence" value="ECO:0007669"/>
    <property type="project" value="InterPro"/>
</dbReference>
<keyword evidence="6" id="KW-0963">Cytoplasm</keyword>
<accession>A0A3B0ZA08</accession>
<dbReference type="GO" id="GO:0030170">
    <property type="term" value="F:pyridoxal phosphate binding"/>
    <property type="evidence" value="ECO:0007669"/>
    <property type="project" value="InterPro"/>
</dbReference>
<dbReference type="GO" id="GO:0035999">
    <property type="term" value="P:tetrahydrofolate interconversion"/>
    <property type="evidence" value="ECO:0007669"/>
    <property type="project" value="InterPro"/>
</dbReference>
<protein>
    <submittedName>
        <fullName evidence="12">Serine hydroxymethyltransferase</fullName>
        <ecNumber evidence="12">2.1.2.1</ecNumber>
    </submittedName>
</protein>
<evidence type="ECO:0000256" key="3">
    <source>
        <dbReference type="ARBA" id="ARBA00004496"/>
    </source>
</evidence>
<organism evidence="12">
    <name type="scientific">hydrothermal vent metagenome</name>
    <dbReference type="NCBI Taxonomy" id="652676"/>
    <lineage>
        <taxon>unclassified sequences</taxon>
        <taxon>metagenomes</taxon>
        <taxon>ecological metagenomes</taxon>
    </lineage>
</organism>
<dbReference type="InterPro" id="IPR015424">
    <property type="entry name" value="PyrdxlP-dep_Trfase"/>
</dbReference>
<comment type="subunit">
    <text evidence="5">Homodimer.</text>
</comment>
<evidence type="ECO:0000313" key="12">
    <source>
        <dbReference type="EMBL" id="VAW90245.1"/>
    </source>
</evidence>
<comment type="catalytic activity">
    <reaction evidence="1">
        <text>(6R)-5,10-methylene-5,6,7,8-tetrahydrofolate + glycine + H2O = (6S)-5,6,7,8-tetrahydrofolate + L-serine</text>
        <dbReference type="Rhea" id="RHEA:15481"/>
        <dbReference type="ChEBI" id="CHEBI:15377"/>
        <dbReference type="ChEBI" id="CHEBI:15636"/>
        <dbReference type="ChEBI" id="CHEBI:33384"/>
        <dbReference type="ChEBI" id="CHEBI:57305"/>
        <dbReference type="ChEBI" id="CHEBI:57453"/>
        <dbReference type="EC" id="2.1.2.1"/>
    </reaction>
</comment>
<dbReference type="InterPro" id="IPR015422">
    <property type="entry name" value="PyrdxlP-dep_Trfase_small"/>
</dbReference>
<dbReference type="FunFam" id="3.40.640.10:FF:000001">
    <property type="entry name" value="Serine hydroxymethyltransferase"/>
    <property type="match status" value="1"/>
</dbReference>
<keyword evidence="7" id="KW-0554">One-carbon metabolism</keyword>
<sequence>MFTSDMTISGFDDELFAAMEKEVVRQEEHIELIASENYTSPRVMEAQGSVLTNKYAEGYPFKRYYGGCEHVDIVEQLAIDRLKKLFDADYANVQPHSGSQANAAVYLALLNAGDTIMGMSLAHGGHLTHGSKVNFSGKIFNAVQYGLNEESGEIDYDQAEALALEHKPKMVIAGFSAYSRVVDWQRFRDIADKVGAYLVVDMAHVAGLVAAGVYPSPVNIADVTTSTTHKTLRGPRGGIILAKSNPDIEKKLNSMVFPGTQGGPLMHVIAGKAVAFKEALLPEFKVYQTQVVVNAQAMASVIQSRGYKIVSGGTENHLFLVDLIDKGMTGKEADAALGASNITVNKNSVPNDPQSPFVTSGIRIGTPAITTRGFTVEESTQLAGWICDVLDNLGDEEVIKRIKGEVLAICERFPVYQ</sequence>
<dbReference type="GO" id="GO:0005829">
    <property type="term" value="C:cytosol"/>
    <property type="evidence" value="ECO:0007669"/>
    <property type="project" value="TreeGrafter"/>
</dbReference>
<dbReference type="GO" id="GO:0004372">
    <property type="term" value="F:glycine hydroxymethyltransferase activity"/>
    <property type="evidence" value="ECO:0007669"/>
    <property type="project" value="UniProtKB-EC"/>
</dbReference>
<gene>
    <name evidence="12" type="ORF">MNBD_GAMMA17-1669</name>
</gene>
<dbReference type="GO" id="GO:0008168">
    <property type="term" value="F:methyltransferase activity"/>
    <property type="evidence" value="ECO:0007669"/>
    <property type="project" value="UniProtKB-KW"/>
</dbReference>
<comment type="cofactor">
    <cofactor evidence="2">
        <name>pyridoxal 5'-phosphate</name>
        <dbReference type="ChEBI" id="CHEBI:597326"/>
    </cofactor>
</comment>
<reference evidence="12" key="1">
    <citation type="submission" date="2018-06" db="EMBL/GenBank/DDBJ databases">
        <authorList>
            <person name="Zhirakovskaya E."/>
        </authorList>
    </citation>
    <scope>NUCLEOTIDE SEQUENCE</scope>
</reference>
<dbReference type="EMBL" id="UOFQ01000178">
    <property type="protein sequence ID" value="VAW90245.1"/>
    <property type="molecule type" value="Genomic_DNA"/>
</dbReference>